<organism evidence="3 4">
    <name type="scientific">Paramuricea clavata</name>
    <name type="common">Red gorgonian</name>
    <name type="synonym">Violescent sea-whip</name>
    <dbReference type="NCBI Taxonomy" id="317549"/>
    <lineage>
        <taxon>Eukaryota</taxon>
        <taxon>Metazoa</taxon>
        <taxon>Cnidaria</taxon>
        <taxon>Anthozoa</taxon>
        <taxon>Octocorallia</taxon>
        <taxon>Malacalcyonacea</taxon>
        <taxon>Plexauridae</taxon>
        <taxon>Paramuricea</taxon>
    </lineage>
</organism>
<keyword evidence="4" id="KW-1185">Reference proteome</keyword>
<dbReference type="AlphaFoldDB" id="A0A7D9E8M0"/>
<name>A0A7D9E8M0_PARCT</name>
<feature type="coiled-coil region" evidence="1">
    <location>
        <begin position="31"/>
        <end position="58"/>
    </location>
</feature>
<evidence type="ECO:0000313" key="3">
    <source>
        <dbReference type="EMBL" id="CAB4003388.1"/>
    </source>
</evidence>
<accession>A0A7D9E8M0</accession>
<dbReference type="OrthoDB" id="5981708at2759"/>
<evidence type="ECO:0000313" key="4">
    <source>
        <dbReference type="Proteomes" id="UP001152795"/>
    </source>
</evidence>
<dbReference type="Proteomes" id="UP001152795">
    <property type="component" value="Unassembled WGS sequence"/>
</dbReference>
<feature type="region of interest" description="Disordered" evidence="2">
    <location>
        <begin position="269"/>
        <end position="292"/>
    </location>
</feature>
<reference evidence="3" key="1">
    <citation type="submission" date="2020-04" db="EMBL/GenBank/DDBJ databases">
        <authorList>
            <person name="Alioto T."/>
            <person name="Alioto T."/>
            <person name="Gomez Garrido J."/>
        </authorList>
    </citation>
    <scope>NUCLEOTIDE SEQUENCE</scope>
    <source>
        <strain evidence="3">A484AB</strain>
    </source>
</reference>
<feature type="region of interest" description="Disordered" evidence="2">
    <location>
        <begin position="200"/>
        <end position="238"/>
    </location>
</feature>
<sequence length="355" mass="41560">MMEKRVSKLSITTDDLERRENLAKRFNRTATNRLKQQHEQFRENHDHVENEINQEMKKLQGDLRGIREIGNYDVRNSTHEMNGQANDSSIGTKRKRTKFTLFQKKSKSNSRRKFNRDEGGRRVQFHPENSSQVISVENYKTAGTDLFNLARNEKQPRITKTRDIYTQHDVTSGKHGVRFDEHGISGHAGRSVGRETQLVGQKTRIYEHEKPDGHERRVSENETRSDKHETLPRITKSATQDTKSCELYVHEARNLARKRLLRENGQLIGEHGISENETDSSTQNEQEATSNEEIESYMYVPPDGRKRTVYLLPPLEELLQEARKARYLRMPKRLMNYEDDPERELSVDEIFNKNV</sequence>
<proteinExistence type="predicted"/>
<feature type="compositionally biased region" description="Polar residues" evidence="2">
    <location>
        <begin position="279"/>
        <end position="289"/>
    </location>
</feature>
<feature type="compositionally biased region" description="Basic and acidic residues" evidence="2">
    <location>
        <begin position="204"/>
        <end position="231"/>
    </location>
</feature>
<keyword evidence="1" id="KW-0175">Coiled coil</keyword>
<gene>
    <name evidence="3" type="ORF">PACLA_8A073120</name>
</gene>
<dbReference type="EMBL" id="CACRXK020004617">
    <property type="protein sequence ID" value="CAB4003388.1"/>
    <property type="molecule type" value="Genomic_DNA"/>
</dbReference>
<evidence type="ECO:0000256" key="1">
    <source>
        <dbReference type="SAM" id="Coils"/>
    </source>
</evidence>
<evidence type="ECO:0000256" key="2">
    <source>
        <dbReference type="SAM" id="MobiDB-lite"/>
    </source>
</evidence>
<comment type="caution">
    <text evidence="3">The sequence shown here is derived from an EMBL/GenBank/DDBJ whole genome shotgun (WGS) entry which is preliminary data.</text>
</comment>
<protein>
    <submittedName>
        <fullName evidence="3">Uncharacterized protein</fullName>
    </submittedName>
</protein>